<evidence type="ECO:0000256" key="2">
    <source>
        <dbReference type="ARBA" id="ARBA00004397"/>
    </source>
</evidence>
<dbReference type="SUPFAM" id="SSF82919">
    <property type="entry name" value="Zn-finger domain of Sec23/24"/>
    <property type="match status" value="1"/>
</dbReference>
<dbReference type="InterPro" id="IPR036180">
    <property type="entry name" value="Gelsolin-like_dom_sf"/>
</dbReference>
<dbReference type="GO" id="GO:0000149">
    <property type="term" value="F:SNARE binding"/>
    <property type="evidence" value="ECO:0007669"/>
    <property type="project" value="TreeGrafter"/>
</dbReference>
<comment type="subcellular location">
    <subcellularLocation>
        <location evidence="3">Cytoplasm</location>
        <location evidence="3">Cytosol</location>
    </subcellularLocation>
    <subcellularLocation>
        <location evidence="1">Cytoplasmic vesicle</location>
        <location evidence="1">COPII-coated vesicle membrane</location>
        <topology evidence="1">Peripheral membrane protein</topology>
        <orientation evidence="1">Cytoplasmic side</orientation>
    </subcellularLocation>
    <subcellularLocation>
        <location evidence="2">Endoplasmic reticulum membrane</location>
        <topology evidence="2">Peripheral membrane protein</topology>
        <orientation evidence="2">Cytoplasmic side</orientation>
    </subcellularLocation>
</comment>
<dbReference type="Gene3D" id="3.40.50.410">
    <property type="entry name" value="von Willebrand factor, type A domain"/>
    <property type="match status" value="1"/>
</dbReference>
<dbReference type="Gene3D" id="2.30.30.380">
    <property type="entry name" value="Zn-finger domain of Sec23/24"/>
    <property type="match status" value="1"/>
</dbReference>
<dbReference type="Pfam" id="PF00626">
    <property type="entry name" value="Gelsolin"/>
    <property type="match status" value="1"/>
</dbReference>
<dbReference type="SUPFAM" id="SSF81811">
    <property type="entry name" value="Helical domain of Sec23/24"/>
    <property type="match status" value="1"/>
</dbReference>
<evidence type="ECO:0000259" key="10">
    <source>
        <dbReference type="Pfam" id="PF04810"/>
    </source>
</evidence>
<accession>A0A6J2WTL1</accession>
<evidence type="ECO:0000256" key="4">
    <source>
        <dbReference type="ARBA" id="ARBA00008334"/>
    </source>
</evidence>
<dbReference type="AlphaFoldDB" id="A0A6J2WTL1"/>
<dbReference type="PANTHER" id="PTHR13803">
    <property type="entry name" value="SEC24-RELATED PROTEIN"/>
    <property type="match status" value="1"/>
</dbReference>
<dbReference type="Gene3D" id="3.40.20.10">
    <property type="entry name" value="Severin"/>
    <property type="match status" value="1"/>
</dbReference>
<evidence type="ECO:0000259" key="9">
    <source>
        <dbReference type="Pfam" id="PF00626"/>
    </source>
</evidence>
<dbReference type="InterPro" id="IPR006900">
    <property type="entry name" value="Sec23/24_helical_dom"/>
</dbReference>
<dbReference type="Pfam" id="PF04811">
    <property type="entry name" value="Sec23_trunk"/>
    <property type="match status" value="1"/>
</dbReference>
<evidence type="ECO:0000256" key="7">
    <source>
        <dbReference type="ARBA" id="ARBA00023329"/>
    </source>
</evidence>
<dbReference type="PANTHER" id="PTHR13803:SF29">
    <property type="entry name" value="PROTEIN TRANSPORT PROTEIN SEC24C"/>
    <property type="match status" value="1"/>
</dbReference>
<dbReference type="GO" id="GO:0008270">
    <property type="term" value="F:zinc ion binding"/>
    <property type="evidence" value="ECO:0007669"/>
    <property type="project" value="InterPro"/>
</dbReference>
<keyword evidence="14" id="KW-1185">Reference proteome</keyword>
<evidence type="ECO:0000256" key="6">
    <source>
        <dbReference type="ARBA" id="ARBA00022927"/>
    </source>
</evidence>
<dbReference type="SUPFAM" id="SSF82754">
    <property type="entry name" value="C-terminal, gelsolin-like domain of Sec23/24"/>
    <property type="match status" value="1"/>
</dbReference>
<dbReference type="SUPFAM" id="SSF53300">
    <property type="entry name" value="vWA-like"/>
    <property type="match status" value="1"/>
</dbReference>
<name>A0A6J2WTL1_CHACN</name>
<dbReference type="RefSeq" id="XP_030647581.1">
    <property type="nucleotide sequence ID" value="XM_030791721.1"/>
</dbReference>
<dbReference type="Proteomes" id="UP000504632">
    <property type="component" value="Chromosome 14"/>
</dbReference>
<reference evidence="15" key="1">
    <citation type="submission" date="2025-08" db="UniProtKB">
        <authorList>
            <consortium name="RefSeq"/>
        </authorList>
    </citation>
    <scope>IDENTIFICATION</scope>
</reference>
<keyword evidence="6" id="KW-0653">Protein transport</keyword>
<organism evidence="14 15">
    <name type="scientific">Chanos chanos</name>
    <name type="common">Milkfish</name>
    <name type="synonym">Mugil chanos</name>
    <dbReference type="NCBI Taxonomy" id="29144"/>
    <lineage>
        <taxon>Eukaryota</taxon>
        <taxon>Metazoa</taxon>
        <taxon>Chordata</taxon>
        <taxon>Craniata</taxon>
        <taxon>Vertebrata</taxon>
        <taxon>Euteleostomi</taxon>
        <taxon>Actinopterygii</taxon>
        <taxon>Neopterygii</taxon>
        <taxon>Teleostei</taxon>
        <taxon>Ostariophysi</taxon>
        <taxon>Gonorynchiformes</taxon>
        <taxon>Chanidae</taxon>
        <taxon>Chanos</taxon>
    </lineage>
</organism>
<dbReference type="GO" id="GO:0030127">
    <property type="term" value="C:COPII vesicle coat"/>
    <property type="evidence" value="ECO:0007669"/>
    <property type="project" value="InterPro"/>
</dbReference>
<dbReference type="InterPro" id="IPR036465">
    <property type="entry name" value="vWFA_dom_sf"/>
</dbReference>
<dbReference type="GeneID" id="115827812"/>
<dbReference type="InterPro" id="IPR036175">
    <property type="entry name" value="Sec23/24_helical_dom_sf"/>
</dbReference>
<evidence type="ECO:0000256" key="5">
    <source>
        <dbReference type="ARBA" id="ARBA00022448"/>
    </source>
</evidence>
<dbReference type="GO" id="GO:0005829">
    <property type="term" value="C:cytosol"/>
    <property type="evidence" value="ECO:0007669"/>
    <property type="project" value="UniProtKB-SubCell"/>
</dbReference>
<dbReference type="Gene3D" id="1.20.120.730">
    <property type="entry name" value="Sec23/Sec24 helical domain"/>
    <property type="match status" value="1"/>
</dbReference>
<dbReference type="GO" id="GO:0005789">
    <property type="term" value="C:endoplasmic reticulum membrane"/>
    <property type="evidence" value="ECO:0007669"/>
    <property type="project" value="UniProtKB-SubCell"/>
</dbReference>
<feature type="domain" description="Zinc finger Sec23/Sec24-type" evidence="10">
    <location>
        <begin position="239"/>
        <end position="273"/>
    </location>
</feature>
<sequence>MGSVLCIRYYQRPPKPPSLQASYHATVSITGEVMSEHCGNVGSDNYFSSSELSWRRWISHRLTRVTVRISRGHITTVGLRSCLQQTVLRAYRLGHPYSRITTQVQSPSTDLRRFTLHIQHVQNSPVESPRSESRYGLDPQLLPSAVQVMREDRAQWEGRVFISEPKSSLPPLSTTDCPLEDRGNATPRFIRSTTYCFPIDPQSSQQSRLPLGVILSPLAAQDGGEALSLCEASECVKGCVECGAFMCPAMSWQDCGQRFYCPFCGNLNEVPWQFYQPTDKLGLRLDHEKRAELSRGSYEIWDPQRHETSVLLLAIDVSESAIRSGELHFLCQEIQALLHSLNGGKGAVQSDARVGLLTYDSRIHLYDLSPALSRPHMLVITDTEDLTLPVREGLLVPLKDCIHIIDRILQEIPRFDPEKPEVIGSQDLPVSAGLNILLAAGAPGKLLVLHSSPVSENQDQQNSTGLFSSSRPKSIFQPPDSSISLAKMCVTQGCSVHVFVFGQQDVGGAWPGYLPSLTGGGLLCYSSLQSKMERERFSADLKMSVQGETAYRVQLKVFVSKGLRVSGCYGACIPGPDASCISMATLDGHTALAVEFTHSKPLDESRGVAIQVVLSYSTAEGERRTRVHCLTLQCSRHLLDTFRNCQAETLLTFLCKKTYCAAIETPLQSLREELQTEVTELLACYRKHCTSTSVSPGQLVLPQFLKALPVFVNSLRKSEVLLPGLRSTIHQRLQLRSRVVAMDTRSTVTHFYPLILQLSGNGNGDGVNFPSWERDVRCTASSFAPGRVFLAYSPLALLLWVGESVPSQSLQEIFNVSSFSHLQSGEFTLPVLENQLSITVRNLINTLQSHSPHKLKLKVVRQGDSCEEVLQHLLVEDKSPNGGASYADFVFHLHVNTMRLLV</sequence>
<dbReference type="InterPro" id="IPR036174">
    <property type="entry name" value="Znf_Sec23_Sec24_sf"/>
</dbReference>
<dbReference type="SUPFAM" id="SSF81995">
    <property type="entry name" value="beta-sandwich domain of Sec23/24"/>
    <property type="match status" value="1"/>
</dbReference>
<dbReference type="Gene3D" id="2.60.40.1670">
    <property type="entry name" value="beta-sandwich domain of Sec23/24"/>
    <property type="match status" value="1"/>
</dbReference>
<dbReference type="InterPro" id="IPR007123">
    <property type="entry name" value="Gelsolin-like_dom"/>
</dbReference>
<feature type="region of interest" description="Disordered" evidence="8">
    <location>
        <begin position="455"/>
        <end position="474"/>
    </location>
</feature>
<gene>
    <name evidence="15" type="primary">LOC115827812</name>
</gene>
<feature type="domain" description="Sec23/Sec24 helical" evidence="12">
    <location>
        <begin position="647"/>
        <end position="748"/>
    </location>
</feature>
<dbReference type="InterPro" id="IPR050550">
    <property type="entry name" value="SEC23_SEC24_subfamily"/>
</dbReference>
<evidence type="ECO:0000256" key="1">
    <source>
        <dbReference type="ARBA" id="ARBA00004299"/>
    </source>
</evidence>
<feature type="domain" description="Gelsolin-like" evidence="9">
    <location>
        <begin position="776"/>
        <end position="835"/>
    </location>
</feature>
<dbReference type="InterPro" id="IPR006895">
    <property type="entry name" value="Znf_Sec23_Sec24"/>
</dbReference>
<evidence type="ECO:0000259" key="12">
    <source>
        <dbReference type="Pfam" id="PF04815"/>
    </source>
</evidence>
<dbReference type="OrthoDB" id="49016at2759"/>
<dbReference type="InParanoid" id="A0A6J2WTL1"/>
<comment type="similarity">
    <text evidence="4">Belongs to the SEC23/SEC24 family. SEC24 subfamily.</text>
</comment>
<feature type="domain" description="Sec23/Sec24 trunk" evidence="11">
    <location>
        <begin position="312"/>
        <end position="543"/>
    </location>
</feature>
<dbReference type="GO" id="GO:0070971">
    <property type="term" value="C:endoplasmic reticulum exit site"/>
    <property type="evidence" value="ECO:0007669"/>
    <property type="project" value="TreeGrafter"/>
</dbReference>
<evidence type="ECO:0000259" key="11">
    <source>
        <dbReference type="Pfam" id="PF04811"/>
    </source>
</evidence>
<evidence type="ECO:0000259" key="13">
    <source>
        <dbReference type="Pfam" id="PF08033"/>
    </source>
</evidence>
<dbReference type="GO" id="GO:0090110">
    <property type="term" value="P:COPII-coated vesicle cargo loading"/>
    <property type="evidence" value="ECO:0007669"/>
    <property type="project" value="TreeGrafter"/>
</dbReference>
<dbReference type="Pfam" id="PF08033">
    <property type="entry name" value="Sec23_BS"/>
    <property type="match status" value="1"/>
</dbReference>
<evidence type="ECO:0000256" key="3">
    <source>
        <dbReference type="ARBA" id="ARBA00004514"/>
    </source>
</evidence>
<dbReference type="GO" id="GO:0006886">
    <property type="term" value="P:intracellular protein transport"/>
    <property type="evidence" value="ECO:0007669"/>
    <property type="project" value="InterPro"/>
</dbReference>
<dbReference type="InterPro" id="IPR012990">
    <property type="entry name" value="Beta-sandwich_Sec23_24"/>
</dbReference>
<keyword evidence="5" id="KW-0813">Transport</keyword>
<dbReference type="InterPro" id="IPR006896">
    <property type="entry name" value="Sec23/24_trunk_dom"/>
</dbReference>
<protein>
    <submittedName>
        <fullName evidence="15">Protein transport protein Sec24C</fullName>
    </submittedName>
</protein>
<evidence type="ECO:0000313" key="14">
    <source>
        <dbReference type="Proteomes" id="UP000504632"/>
    </source>
</evidence>
<evidence type="ECO:0000256" key="8">
    <source>
        <dbReference type="SAM" id="MobiDB-lite"/>
    </source>
</evidence>
<feature type="domain" description="Sec23/Sec24 beta-sandwich" evidence="13">
    <location>
        <begin position="550"/>
        <end position="634"/>
    </location>
</feature>
<dbReference type="Pfam" id="PF04815">
    <property type="entry name" value="Sec23_helical"/>
    <property type="match status" value="1"/>
</dbReference>
<dbReference type="Pfam" id="PF04810">
    <property type="entry name" value="zf-Sec23_Sec24"/>
    <property type="match status" value="1"/>
</dbReference>
<proteinExistence type="inferred from homology"/>
<evidence type="ECO:0000313" key="15">
    <source>
        <dbReference type="RefSeq" id="XP_030647581.1"/>
    </source>
</evidence>
<feature type="compositionally biased region" description="Polar residues" evidence="8">
    <location>
        <begin position="455"/>
        <end position="472"/>
    </location>
</feature>
<keyword evidence="7" id="KW-0968">Cytoplasmic vesicle</keyword>
<dbReference type="InterPro" id="IPR029006">
    <property type="entry name" value="ADF-H/Gelsolin-like_dom_sf"/>
</dbReference>